<gene>
    <name evidence="9" type="ORF">BSOLF_0374</name>
</gene>
<protein>
    <submittedName>
        <fullName evidence="9">Integral membrane protein</fullName>
    </submittedName>
</protein>
<evidence type="ECO:0000313" key="9">
    <source>
        <dbReference type="EMBL" id="PTQ55091.1"/>
    </source>
</evidence>
<keyword evidence="6 7" id="KW-0472">Membrane</keyword>
<dbReference type="GO" id="GO:0016413">
    <property type="term" value="F:O-acetyltransferase activity"/>
    <property type="evidence" value="ECO:0007669"/>
    <property type="project" value="TreeGrafter"/>
</dbReference>
<evidence type="ECO:0000256" key="3">
    <source>
        <dbReference type="ARBA" id="ARBA00022475"/>
    </source>
</evidence>
<dbReference type="PANTHER" id="PTHR40074">
    <property type="entry name" value="O-ACETYLTRANSFERASE WECH"/>
    <property type="match status" value="1"/>
</dbReference>
<name>A0A2R6XXD7_9BACL</name>
<feature type="domain" description="Acyltransferase 3" evidence="8">
    <location>
        <begin position="11"/>
        <end position="349"/>
    </location>
</feature>
<feature type="transmembrane region" description="Helical" evidence="7">
    <location>
        <begin position="295"/>
        <end position="314"/>
    </location>
</feature>
<dbReference type="AlphaFoldDB" id="A0A2R6XXD7"/>
<dbReference type="GO" id="GO:0009246">
    <property type="term" value="P:enterobacterial common antigen biosynthetic process"/>
    <property type="evidence" value="ECO:0007669"/>
    <property type="project" value="TreeGrafter"/>
</dbReference>
<comment type="similarity">
    <text evidence="2">Belongs to the acyltransferase 3 family.</text>
</comment>
<feature type="transmembrane region" description="Helical" evidence="7">
    <location>
        <begin position="224"/>
        <end position="242"/>
    </location>
</feature>
<feature type="transmembrane region" description="Helical" evidence="7">
    <location>
        <begin position="326"/>
        <end position="349"/>
    </location>
</feature>
<evidence type="ECO:0000256" key="7">
    <source>
        <dbReference type="SAM" id="Phobius"/>
    </source>
</evidence>
<accession>A0A2R6XXD7</accession>
<feature type="transmembrane region" description="Helical" evidence="7">
    <location>
        <begin position="12"/>
        <end position="34"/>
    </location>
</feature>
<proteinExistence type="inferred from homology"/>
<keyword evidence="5 7" id="KW-1133">Transmembrane helix</keyword>
<dbReference type="Proteomes" id="UP000244338">
    <property type="component" value="Unassembled WGS sequence"/>
</dbReference>
<sequence length="362" mass="42386">MTHSVFKKEIPGIHVLRLLAALSIILIHVTSGQAGQGQGAFWWNQFARYASFSFVVISGYVLALSQLRRPVSWRYFYERRFTRVLIPYITWSMIYILYQYRGEWMGLNFDSIIRLFIDVLPQALWTGTAFVHLYFVLVVVQLYFFFPFIFRLSKSHPSYILVLSFLISIGMDMLIEWHARGWIVLPSLGIAYTTLFPAWLFAFVLGVHMAIYTERWHVFLGHPIYSRLLFILWPWMFAWLVVDSMLYETHAISVKTSALFYGLISFLVLYRLLVVTGNKNTWWDRLTRHPLWVKGASRSFLIYLVHPLVLNATVRGSVKLEIPQIFYGWGLVLLYSLTVSGTFLLILIIERLPFSRWLGGKR</sequence>
<keyword evidence="4 7" id="KW-0812">Transmembrane</keyword>
<feature type="transmembrane region" description="Helical" evidence="7">
    <location>
        <begin position="122"/>
        <end position="146"/>
    </location>
</feature>
<dbReference type="PANTHER" id="PTHR40074:SF2">
    <property type="entry name" value="O-ACETYLTRANSFERASE WECH"/>
    <property type="match status" value="1"/>
</dbReference>
<feature type="transmembrane region" description="Helical" evidence="7">
    <location>
        <begin position="189"/>
        <end position="212"/>
    </location>
</feature>
<evidence type="ECO:0000259" key="8">
    <source>
        <dbReference type="Pfam" id="PF01757"/>
    </source>
</evidence>
<dbReference type="EMBL" id="PEBX01000199">
    <property type="protein sequence ID" value="PTQ55091.1"/>
    <property type="molecule type" value="Genomic_DNA"/>
</dbReference>
<feature type="transmembrane region" description="Helical" evidence="7">
    <location>
        <begin position="254"/>
        <end position="274"/>
    </location>
</feature>
<evidence type="ECO:0000256" key="5">
    <source>
        <dbReference type="ARBA" id="ARBA00022989"/>
    </source>
</evidence>
<comment type="caution">
    <text evidence="9">The sequence shown here is derived from an EMBL/GenBank/DDBJ whole genome shotgun (WGS) entry which is preliminary data.</text>
</comment>
<feature type="transmembrane region" description="Helical" evidence="7">
    <location>
        <begin position="158"/>
        <end position="177"/>
    </location>
</feature>
<comment type="subcellular location">
    <subcellularLocation>
        <location evidence="1">Cell membrane</location>
        <topology evidence="1">Multi-pass membrane protein</topology>
    </subcellularLocation>
</comment>
<evidence type="ECO:0000256" key="1">
    <source>
        <dbReference type="ARBA" id="ARBA00004651"/>
    </source>
</evidence>
<evidence type="ECO:0000256" key="6">
    <source>
        <dbReference type="ARBA" id="ARBA00023136"/>
    </source>
</evidence>
<feature type="transmembrane region" description="Helical" evidence="7">
    <location>
        <begin position="46"/>
        <end position="64"/>
    </location>
</feature>
<feature type="transmembrane region" description="Helical" evidence="7">
    <location>
        <begin position="85"/>
        <end position="102"/>
    </location>
</feature>
<organism evidence="9 10">
    <name type="scientific">Candidatus Carbonibacillus altaicus</name>
    <dbReference type="NCBI Taxonomy" id="2163959"/>
    <lineage>
        <taxon>Bacteria</taxon>
        <taxon>Bacillati</taxon>
        <taxon>Bacillota</taxon>
        <taxon>Bacilli</taxon>
        <taxon>Bacillales</taxon>
        <taxon>Candidatus Carbonibacillus</taxon>
    </lineage>
</organism>
<dbReference type="InterPro" id="IPR002656">
    <property type="entry name" value="Acyl_transf_3_dom"/>
</dbReference>
<evidence type="ECO:0000313" key="10">
    <source>
        <dbReference type="Proteomes" id="UP000244338"/>
    </source>
</evidence>
<evidence type="ECO:0000256" key="2">
    <source>
        <dbReference type="ARBA" id="ARBA00007400"/>
    </source>
</evidence>
<dbReference type="GO" id="GO:0005886">
    <property type="term" value="C:plasma membrane"/>
    <property type="evidence" value="ECO:0007669"/>
    <property type="project" value="UniProtKB-SubCell"/>
</dbReference>
<keyword evidence="3" id="KW-1003">Cell membrane</keyword>
<dbReference type="Pfam" id="PF01757">
    <property type="entry name" value="Acyl_transf_3"/>
    <property type="match status" value="1"/>
</dbReference>
<reference evidence="10" key="1">
    <citation type="journal article" date="2018" name="Sci. Rep.">
        <title>Lignite coal burning seam in the remote Altai Mountains harbors a hydrogen-driven thermophilic microbial community.</title>
        <authorList>
            <person name="Kadnikov V.V."/>
            <person name="Mardanov A.V."/>
            <person name="Ivasenko D.A."/>
            <person name="Antsiferov D.V."/>
            <person name="Beletsky A.V."/>
            <person name="Karnachuk O.V."/>
            <person name="Ravin N.V."/>
        </authorList>
    </citation>
    <scope>NUCLEOTIDE SEQUENCE [LARGE SCALE GENOMIC DNA]</scope>
</reference>
<evidence type="ECO:0000256" key="4">
    <source>
        <dbReference type="ARBA" id="ARBA00022692"/>
    </source>
</evidence>